<dbReference type="Proteomes" id="UP000736583">
    <property type="component" value="Unassembled WGS sequence"/>
</dbReference>
<dbReference type="PROSITE" id="PS00138">
    <property type="entry name" value="SUBTILASE_SER"/>
    <property type="match status" value="1"/>
</dbReference>
<evidence type="ECO:0000256" key="8">
    <source>
        <dbReference type="SAM" id="SignalP"/>
    </source>
</evidence>
<evidence type="ECO:0000256" key="1">
    <source>
        <dbReference type="ARBA" id="ARBA00011073"/>
    </source>
</evidence>
<dbReference type="InterPro" id="IPR010435">
    <property type="entry name" value="C5a/SBT2-like_Fn3"/>
</dbReference>
<feature type="active site" description="Charge relay system" evidence="7">
    <location>
        <position position="190"/>
    </location>
</feature>
<sequence length="1252" mass="136865">MNKNFRRGMSKFLGMALALSLVIGNTPRANALEGNTSSYDQETLQSIKAQIYSSKVKNREDVKTEDPEEVIRVVVELEGKSAAESMPEGVRATPQAIGAVKENQGAAKSAASSLDGASIRHSYGNVINGFSMDVKRKEVDKLKEIPGVKKVKEANKYETDMNYAKNLTQAFDAWKKYNLKGEGMLVSVIDTGIDYTHKDLKAPKDISKIKLSKDKVEELKKTGALKSDLNAETYFNDKIPFGYNYADKNNDIVDKRPDGGHGIHVAGIVAADGDEEEVKNGQAIQGVAPQAQLLGMKAFSNGPAGKYAYTDDIVAALEDSVTLGADIINMSLGSAAGFQDDDDAEQKAIKNAADKGVLVVVSAGNSSYSTAPYRDSTMKDISVVGSPALAKDAFMVANYQNQKVTAYSATFNLGSEEINGTFSTHQVSFEEKKDYEIINCGFGKPEDFEGKNLKNKVALISRGELDFIAKILNAQNAGAIGVVVYNHASGGEALINMATDGNIKIPAIFVGNNAGAKAASALDNKEKVTLKLTGATITQDNPEVDDYDDSTSWGPAPNLDFKPQIAGPGGNIFSTVNGDRYDNMSGTSMAAPHVAGGMALIMQAIKGYNSNLQGRELIDYAKNVAMNTSNVKIDKFNEGVPFSPRRQGAGLIQIEDAIKNKVTATYNGKASVALKEIKEKEVSFQIDLNNYGDKDVTYSIENLKGVLSQADKDANGEMAHDIILDSKDAKISFDQKEVTVKANSNSKINVTLTIGNELSTERFLEGYVKFNSKTEEVPSLVVPFMGYYGDWSKENIINHGEWEEAETVMAEINNGALRSGLVSKYGEEMDTMGDDIEKYAISPDGDGYGDTVIPYLYFLRNAKKVSVDIKDKDKNIITNVNEEENVRKNIYNTSNGSGKKPKLFNSLAWDGTVYDNLSGKNEAVEEGQYYISIKSYVDIEGKEPQIMEIPIKVDLTAPEVKIISKQRLGDRLVVKWRAKDNLSGIATNNIVVDGKVVEDAKVYYDKYSKIYSTSIDVKETEAYNVSLAVLDGAGNMTVEDILVTAKEAVIDFENKLFAGANMELTEKGLDHNGNFLINGKLSAPLKVFKINDKDVKVNEDLSFEFVVEAKELKQGINYIKVYAEDLNGKIAKVLQEDKSLYDANNYSVKIYLDSEAPVINVEAPVVDEEGVAYTDNGEILIKGSVSDSCMGYKFYINGKLIKSISNEVDYGHEFNLYNFEKTIKVENGEFIQLKAVDTFGHETIKTIKVVYK</sequence>
<dbReference type="Pfam" id="PF02225">
    <property type="entry name" value="PA"/>
    <property type="match status" value="1"/>
</dbReference>
<feature type="domain" description="PA" evidence="10">
    <location>
        <begin position="444"/>
        <end position="516"/>
    </location>
</feature>
<reference evidence="13 14" key="1">
    <citation type="submission" date="2021-06" db="EMBL/GenBank/DDBJ databases">
        <authorList>
            <person name="Sun Q."/>
            <person name="Li D."/>
        </authorList>
    </citation>
    <scope>NUCLEOTIDE SEQUENCE [LARGE SCALE GENOMIC DNA]</scope>
    <source>
        <strain evidence="13 14">MSJ-4</strain>
    </source>
</reference>
<dbReference type="InterPro" id="IPR010259">
    <property type="entry name" value="S8pro/Inhibitor_I9"/>
</dbReference>
<evidence type="ECO:0000259" key="11">
    <source>
        <dbReference type="Pfam" id="PF05922"/>
    </source>
</evidence>
<proteinExistence type="inferred from homology"/>
<dbReference type="Pfam" id="PF05922">
    <property type="entry name" value="Inhibitor_I9"/>
    <property type="match status" value="1"/>
</dbReference>
<dbReference type="EMBL" id="JAHLQL010000001">
    <property type="protein sequence ID" value="MBU5590354.1"/>
    <property type="molecule type" value="Genomic_DNA"/>
</dbReference>
<comment type="similarity">
    <text evidence="1 7">Belongs to the peptidase S8 family.</text>
</comment>
<gene>
    <name evidence="13" type="ORF">KQI89_01120</name>
</gene>
<evidence type="ECO:0000256" key="5">
    <source>
        <dbReference type="ARBA" id="ARBA00022801"/>
    </source>
</evidence>
<dbReference type="InterPro" id="IPR000209">
    <property type="entry name" value="Peptidase_S8/S53_dom"/>
</dbReference>
<dbReference type="PROSITE" id="PS00136">
    <property type="entry name" value="SUBTILASE_ASP"/>
    <property type="match status" value="1"/>
</dbReference>
<dbReference type="InterPro" id="IPR023827">
    <property type="entry name" value="Peptidase_S8_Asp-AS"/>
</dbReference>
<keyword evidence="14" id="KW-1185">Reference proteome</keyword>
<feature type="domain" description="Inhibitor I9" evidence="11">
    <location>
        <begin position="103"/>
        <end position="159"/>
    </location>
</feature>
<dbReference type="PANTHER" id="PTHR43399:SF4">
    <property type="entry name" value="CELL WALL-ASSOCIATED PROTEASE"/>
    <property type="match status" value="1"/>
</dbReference>
<evidence type="ECO:0000256" key="4">
    <source>
        <dbReference type="ARBA" id="ARBA00022737"/>
    </source>
</evidence>
<feature type="domain" description="Peptidase S8/S53" evidence="9">
    <location>
        <begin position="181"/>
        <end position="650"/>
    </location>
</feature>
<feature type="active site" description="Charge relay system" evidence="7">
    <location>
        <position position="261"/>
    </location>
</feature>
<dbReference type="PANTHER" id="PTHR43399">
    <property type="entry name" value="SUBTILISIN-RELATED"/>
    <property type="match status" value="1"/>
</dbReference>
<organism evidence="13 14">
    <name type="scientific">Clostridium simiarum</name>
    <dbReference type="NCBI Taxonomy" id="2841506"/>
    <lineage>
        <taxon>Bacteria</taxon>
        <taxon>Bacillati</taxon>
        <taxon>Bacillota</taxon>
        <taxon>Clostridia</taxon>
        <taxon>Eubacteriales</taxon>
        <taxon>Clostridiaceae</taxon>
        <taxon>Clostridium</taxon>
    </lineage>
</organism>
<keyword evidence="2 7" id="KW-0645">Protease</keyword>
<evidence type="ECO:0000256" key="3">
    <source>
        <dbReference type="ARBA" id="ARBA00022729"/>
    </source>
</evidence>
<keyword evidence="5 7" id="KW-0378">Hydrolase</keyword>
<evidence type="ECO:0000256" key="6">
    <source>
        <dbReference type="ARBA" id="ARBA00022825"/>
    </source>
</evidence>
<dbReference type="InterPro" id="IPR034216">
    <property type="entry name" value="C5a_Peptidase"/>
</dbReference>
<dbReference type="RefSeq" id="WP_216455569.1">
    <property type="nucleotide sequence ID" value="NZ_JAHLQL010000001.1"/>
</dbReference>
<keyword evidence="6 7" id="KW-0720">Serine protease</keyword>
<evidence type="ECO:0000313" key="13">
    <source>
        <dbReference type="EMBL" id="MBU5590354.1"/>
    </source>
</evidence>
<evidence type="ECO:0000256" key="2">
    <source>
        <dbReference type="ARBA" id="ARBA00022670"/>
    </source>
</evidence>
<evidence type="ECO:0000259" key="12">
    <source>
        <dbReference type="Pfam" id="PF06280"/>
    </source>
</evidence>
<feature type="domain" description="C5a peptidase/Subtilisin-like protease SBT2-like Fn3-like" evidence="12">
    <location>
        <begin position="672"/>
        <end position="785"/>
    </location>
</feature>
<comment type="caution">
    <text evidence="13">The sequence shown here is derived from an EMBL/GenBank/DDBJ whole genome shotgun (WGS) entry which is preliminary data.</text>
</comment>
<evidence type="ECO:0000313" key="14">
    <source>
        <dbReference type="Proteomes" id="UP000736583"/>
    </source>
</evidence>
<protein>
    <submittedName>
        <fullName evidence="13">S8 family serine peptidase</fullName>
    </submittedName>
</protein>
<feature type="active site" description="Charge relay system" evidence="7">
    <location>
        <position position="588"/>
    </location>
</feature>
<dbReference type="InterPro" id="IPR003137">
    <property type="entry name" value="PA_domain"/>
</dbReference>
<dbReference type="Pfam" id="PF00082">
    <property type="entry name" value="Peptidase_S8"/>
    <property type="match status" value="1"/>
</dbReference>
<feature type="signal peptide" evidence="8">
    <location>
        <begin position="1"/>
        <end position="31"/>
    </location>
</feature>
<evidence type="ECO:0000259" key="9">
    <source>
        <dbReference type="Pfam" id="PF00082"/>
    </source>
</evidence>
<dbReference type="CDD" id="cd07475">
    <property type="entry name" value="Peptidases_S8_C5a_Peptidase"/>
    <property type="match status" value="1"/>
</dbReference>
<keyword evidence="3 8" id="KW-0732">Signal</keyword>
<dbReference type="CDD" id="cd02133">
    <property type="entry name" value="PA_C5a_like"/>
    <property type="match status" value="1"/>
</dbReference>
<name>A0ABS6EVW1_9CLOT</name>
<evidence type="ECO:0000256" key="7">
    <source>
        <dbReference type="PROSITE-ProRule" id="PRU01240"/>
    </source>
</evidence>
<keyword evidence="4" id="KW-0677">Repeat</keyword>
<dbReference type="InterPro" id="IPR023828">
    <property type="entry name" value="Peptidase_S8_Ser-AS"/>
</dbReference>
<accession>A0ABS6EVW1</accession>
<dbReference type="InterPro" id="IPR051048">
    <property type="entry name" value="Peptidase_S8/S53_subtilisin"/>
</dbReference>
<dbReference type="PROSITE" id="PS51892">
    <property type="entry name" value="SUBTILASE"/>
    <property type="match status" value="1"/>
</dbReference>
<evidence type="ECO:0000259" key="10">
    <source>
        <dbReference type="Pfam" id="PF02225"/>
    </source>
</evidence>
<dbReference type="Pfam" id="PF06280">
    <property type="entry name" value="fn3_5"/>
    <property type="match status" value="1"/>
</dbReference>
<feature type="chain" id="PRO_5046622270" evidence="8">
    <location>
        <begin position="32"/>
        <end position="1252"/>
    </location>
</feature>